<protein>
    <recommendedName>
        <fullName evidence="3">Beta sliding clamp</fullName>
    </recommendedName>
    <alternativeName>
        <fullName evidence="11">Beta-clamp processivity factor</fullName>
    </alternativeName>
    <alternativeName>
        <fullName evidence="10">DNA polymerase III beta sliding clamp subunit</fullName>
    </alternativeName>
</protein>
<keyword evidence="4" id="KW-0963">Cytoplasm</keyword>
<evidence type="ECO:0000256" key="7">
    <source>
        <dbReference type="ARBA" id="ARBA00022705"/>
    </source>
</evidence>
<evidence type="ECO:0000256" key="3">
    <source>
        <dbReference type="ARBA" id="ARBA00021035"/>
    </source>
</evidence>
<evidence type="ECO:0000256" key="11">
    <source>
        <dbReference type="ARBA" id="ARBA00033276"/>
    </source>
</evidence>
<dbReference type="InterPro" id="IPR022634">
    <property type="entry name" value="DNA_polIII_beta_N"/>
</dbReference>
<dbReference type="EMBL" id="CP157895">
    <property type="protein sequence ID" value="XBT18465.1"/>
    <property type="molecule type" value="Genomic_DNA"/>
</dbReference>
<evidence type="ECO:0000256" key="6">
    <source>
        <dbReference type="ARBA" id="ARBA00022695"/>
    </source>
</evidence>
<evidence type="ECO:0000256" key="10">
    <source>
        <dbReference type="ARBA" id="ARBA00030988"/>
    </source>
</evidence>
<dbReference type="Gene3D" id="3.10.150.10">
    <property type="entry name" value="DNA Polymerase III, subunit A, domain 2"/>
    <property type="match status" value="1"/>
</dbReference>
<keyword evidence="7" id="KW-0235">DNA replication</keyword>
<dbReference type="PANTHER" id="PTHR30478">
    <property type="entry name" value="DNA POLYMERASE III SUBUNIT BETA"/>
    <property type="match status" value="1"/>
</dbReference>
<evidence type="ECO:0000256" key="4">
    <source>
        <dbReference type="ARBA" id="ARBA00022490"/>
    </source>
</evidence>
<comment type="similarity">
    <text evidence="2">Belongs to the beta sliding clamp family.</text>
</comment>
<keyword evidence="8" id="KW-0239">DNA-directed DNA polymerase</keyword>
<dbReference type="AlphaFoldDB" id="A0AAU7QTR0"/>
<evidence type="ECO:0000256" key="1">
    <source>
        <dbReference type="ARBA" id="ARBA00004496"/>
    </source>
</evidence>
<keyword evidence="6" id="KW-0548">Nucleotidyltransferase</keyword>
<dbReference type="GO" id="GO:0008408">
    <property type="term" value="F:3'-5' exonuclease activity"/>
    <property type="evidence" value="ECO:0007669"/>
    <property type="project" value="InterPro"/>
</dbReference>
<name>A0AAU7QTR0_9FLAO</name>
<accession>A0AAU7QTR0</accession>
<evidence type="ECO:0000256" key="9">
    <source>
        <dbReference type="ARBA" id="ARBA00023125"/>
    </source>
</evidence>
<keyword evidence="5" id="KW-0808">Transferase</keyword>
<dbReference type="PANTHER" id="PTHR30478:SF0">
    <property type="entry name" value="BETA SLIDING CLAMP"/>
    <property type="match status" value="1"/>
</dbReference>
<sequence length="368" mass="44903">MKLYINLYNKLYKLLLPLLLIENHNINNDILDNIIIIFNKKKILIKYTNLNIFFIIKISIKGKYKKKILISYKKIINILKYIKEDITLYVKKKFIKICTKCGVYRINTLKYKYYPKFIKFKKKKEIFIYKKDILSILDYISFIKYNEKDYMNGLFIKIKKNYIIFYSTNNLILSFVKIKNQNFFFKKKYIFYIKKNFFLILKNYINKYDKNKYLKISFNNKYIKFIYLPINLLIKYKKKKYINFKKLLKNSKKNTLLINKNIFIYSIRRILSNTKSNYNIILLLKHNNVTINNNSKNNFYKEKIIGFYNGKKKKILIDAKNLINIFNIIKKENIKLYIENNCNFIFIKNTFLFKNNIKLILLLTTLKN</sequence>
<dbReference type="GO" id="GO:0005737">
    <property type="term" value="C:cytoplasm"/>
    <property type="evidence" value="ECO:0007669"/>
    <property type="project" value="UniProtKB-SubCell"/>
</dbReference>
<evidence type="ECO:0000259" key="12">
    <source>
        <dbReference type="Pfam" id="PF00712"/>
    </source>
</evidence>
<dbReference type="GO" id="GO:0006271">
    <property type="term" value="P:DNA strand elongation involved in DNA replication"/>
    <property type="evidence" value="ECO:0007669"/>
    <property type="project" value="TreeGrafter"/>
</dbReference>
<proteinExistence type="inferred from homology"/>
<dbReference type="GO" id="GO:0003887">
    <property type="term" value="F:DNA-directed DNA polymerase activity"/>
    <property type="evidence" value="ECO:0007669"/>
    <property type="project" value="UniProtKB-KW"/>
</dbReference>
<evidence type="ECO:0000313" key="13">
    <source>
        <dbReference type="EMBL" id="XBT18465.1"/>
    </source>
</evidence>
<dbReference type="GO" id="GO:0009360">
    <property type="term" value="C:DNA polymerase III complex"/>
    <property type="evidence" value="ECO:0007669"/>
    <property type="project" value="InterPro"/>
</dbReference>
<gene>
    <name evidence="13" type="ORF">ABNO82_00700</name>
</gene>
<feature type="domain" description="DNA polymerase III beta sliding clamp N-terminal" evidence="12">
    <location>
        <begin position="21"/>
        <end position="116"/>
    </location>
</feature>
<dbReference type="InterPro" id="IPR046938">
    <property type="entry name" value="DNA_clamp_sf"/>
</dbReference>
<organism evidence="13">
    <name type="scientific">Candidatus Shikimatogenerans sp. Tder</name>
    <dbReference type="NCBI Taxonomy" id="3158566"/>
    <lineage>
        <taxon>Bacteria</taxon>
        <taxon>Pseudomonadati</taxon>
        <taxon>Bacteroidota</taxon>
        <taxon>Flavobacteriia</taxon>
        <taxon>Flavobacteriales</taxon>
        <taxon>Candidatus Shikimatogenerans</taxon>
    </lineage>
</organism>
<dbReference type="GO" id="GO:0003677">
    <property type="term" value="F:DNA binding"/>
    <property type="evidence" value="ECO:0007669"/>
    <property type="project" value="UniProtKB-KW"/>
</dbReference>
<dbReference type="InterPro" id="IPR001001">
    <property type="entry name" value="DNA_polIII_beta"/>
</dbReference>
<dbReference type="SMART" id="SM00480">
    <property type="entry name" value="POL3Bc"/>
    <property type="match status" value="1"/>
</dbReference>
<dbReference type="Pfam" id="PF00712">
    <property type="entry name" value="DNA_pol3_beta"/>
    <property type="match status" value="1"/>
</dbReference>
<dbReference type="Gene3D" id="3.70.10.10">
    <property type="match status" value="1"/>
</dbReference>
<dbReference type="SUPFAM" id="SSF55979">
    <property type="entry name" value="DNA clamp"/>
    <property type="match status" value="2"/>
</dbReference>
<evidence type="ECO:0000256" key="8">
    <source>
        <dbReference type="ARBA" id="ARBA00022932"/>
    </source>
</evidence>
<evidence type="ECO:0000256" key="2">
    <source>
        <dbReference type="ARBA" id="ARBA00010752"/>
    </source>
</evidence>
<reference evidence="13" key="1">
    <citation type="submission" date="2024-06" db="EMBL/GenBank/DDBJ databases">
        <title>Diversity, functionality, and evolutionary history of bacterial symbionts in false click beetles (Coleoptera, Throscidae).</title>
        <authorList>
            <person name="Wierz J.C."/>
            <person name="Malm H."/>
            <person name="Kaltenpoth M."/>
            <person name="Engl T."/>
        </authorList>
    </citation>
    <scope>NUCLEOTIDE SEQUENCE</scope>
    <source>
        <strain evidence="13">Tder</strain>
    </source>
</reference>
<comment type="subcellular location">
    <subcellularLocation>
        <location evidence="1">Cytoplasm</location>
    </subcellularLocation>
</comment>
<keyword evidence="9" id="KW-0238">DNA-binding</keyword>
<evidence type="ECO:0000256" key="5">
    <source>
        <dbReference type="ARBA" id="ARBA00022679"/>
    </source>
</evidence>